<comment type="caution">
    <text evidence="1">The sequence shown here is derived from an EMBL/GenBank/DDBJ whole genome shotgun (WGS) entry which is preliminary data.</text>
</comment>
<protein>
    <submittedName>
        <fullName evidence="1">Uncharacterized protein</fullName>
    </submittedName>
</protein>
<dbReference type="EMBL" id="CAXAMN010000037">
    <property type="protein sequence ID" value="CAK8986040.1"/>
    <property type="molecule type" value="Genomic_DNA"/>
</dbReference>
<gene>
    <name evidence="1" type="ORF">CCMP2556_LOCUS361</name>
</gene>
<proteinExistence type="predicted"/>
<reference evidence="1 2" key="1">
    <citation type="submission" date="2024-02" db="EMBL/GenBank/DDBJ databases">
        <authorList>
            <person name="Chen Y."/>
            <person name="Shah S."/>
            <person name="Dougan E. K."/>
            <person name="Thang M."/>
            <person name="Chan C."/>
        </authorList>
    </citation>
    <scope>NUCLEOTIDE SEQUENCE [LARGE SCALE GENOMIC DNA]</scope>
</reference>
<evidence type="ECO:0000313" key="1">
    <source>
        <dbReference type="EMBL" id="CAK8986040.1"/>
    </source>
</evidence>
<keyword evidence="2" id="KW-1185">Reference proteome</keyword>
<accession>A0ABP0H7K5</accession>
<sequence length="104" mass="11494">MALLRSIPLKLMIAFILSQLHIAASLRSEPRDDLPEPKEDFCRTIQSEESVSTPVGEDGNDGMFQDARLIGSFVLGIAFMHAMEVLKPGQGGAARKFELYPYVL</sequence>
<dbReference type="Proteomes" id="UP001642484">
    <property type="component" value="Unassembled WGS sequence"/>
</dbReference>
<evidence type="ECO:0000313" key="2">
    <source>
        <dbReference type="Proteomes" id="UP001642484"/>
    </source>
</evidence>
<name>A0ABP0H7K5_9DINO</name>
<organism evidence="1 2">
    <name type="scientific">Durusdinium trenchii</name>
    <dbReference type="NCBI Taxonomy" id="1381693"/>
    <lineage>
        <taxon>Eukaryota</taxon>
        <taxon>Sar</taxon>
        <taxon>Alveolata</taxon>
        <taxon>Dinophyceae</taxon>
        <taxon>Suessiales</taxon>
        <taxon>Symbiodiniaceae</taxon>
        <taxon>Durusdinium</taxon>
    </lineage>
</organism>